<dbReference type="InterPro" id="IPR036010">
    <property type="entry name" value="2Fe-2S_ferredoxin-like_sf"/>
</dbReference>
<keyword evidence="2" id="KW-0411">Iron-sulfur</keyword>
<name>A0A1G6GS70_9BURK</name>
<keyword evidence="2" id="KW-0001">2Fe-2S</keyword>
<dbReference type="InterPro" id="IPR008333">
    <property type="entry name" value="Cbr1-like_FAD-bd_dom"/>
</dbReference>
<evidence type="ECO:0000259" key="4">
    <source>
        <dbReference type="PROSITE" id="PS51384"/>
    </source>
</evidence>
<evidence type="ECO:0000259" key="3">
    <source>
        <dbReference type="PROSITE" id="PS51085"/>
    </source>
</evidence>
<accession>A0A1G6GS70</accession>
<dbReference type="InterPro" id="IPR017938">
    <property type="entry name" value="Riboflavin_synthase-like_b-brl"/>
</dbReference>
<keyword evidence="2" id="KW-0479">Metal-binding</keyword>
<dbReference type="PRINTS" id="PR00410">
    <property type="entry name" value="PHEHYDRXLASE"/>
</dbReference>
<dbReference type="Proteomes" id="UP000198908">
    <property type="component" value="Unassembled WGS sequence"/>
</dbReference>
<evidence type="ECO:0000256" key="2">
    <source>
        <dbReference type="ARBA" id="ARBA00022714"/>
    </source>
</evidence>
<dbReference type="InterPro" id="IPR001433">
    <property type="entry name" value="OxRdtase_FAD/NAD-bd"/>
</dbReference>
<dbReference type="PANTHER" id="PTHR47354:SF5">
    <property type="entry name" value="PROTEIN RFBI"/>
    <property type="match status" value="1"/>
</dbReference>
<protein>
    <submittedName>
        <fullName evidence="5">NAD(P)H-flavin reductase</fullName>
    </submittedName>
</protein>
<dbReference type="CDD" id="cd00207">
    <property type="entry name" value="fer2"/>
    <property type="match status" value="1"/>
</dbReference>
<evidence type="ECO:0000313" key="5">
    <source>
        <dbReference type="EMBL" id="SDB84837.1"/>
    </source>
</evidence>
<dbReference type="InterPro" id="IPR012675">
    <property type="entry name" value="Beta-grasp_dom_sf"/>
</dbReference>
<dbReference type="Pfam" id="PF00970">
    <property type="entry name" value="FAD_binding_6"/>
    <property type="match status" value="1"/>
</dbReference>
<dbReference type="InterPro" id="IPR001041">
    <property type="entry name" value="2Fe-2S_ferredoxin-type"/>
</dbReference>
<dbReference type="Gene3D" id="3.40.50.80">
    <property type="entry name" value="Nucleotide-binding domain of ferredoxin-NADP reductase (FNR) module"/>
    <property type="match status" value="1"/>
</dbReference>
<dbReference type="Pfam" id="PF00111">
    <property type="entry name" value="Fer2"/>
    <property type="match status" value="1"/>
</dbReference>
<dbReference type="Gene3D" id="2.40.30.10">
    <property type="entry name" value="Translation factors"/>
    <property type="match status" value="1"/>
</dbReference>
<dbReference type="InterPro" id="IPR050415">
    <property type="entry name" value="MRET"/>
</dbReference>
<evidence type="ECO:0000256" key="1">
    <source>
        <dbReference type="ARBA" id="ARBA00001974"/>
    </source>
</evidence>
<comment type="cofactor">
    <cofactor evidence="1">
        <name>FAD</name>
        <dbReference type="ChEBI" id="CHEBI:57692"/>
    </cofactor>
</comment>
<dbReference type="Gene3D" id="3.10.20.30">
    <property type="match status" value="1"/>
</dbReference>
<dbReference type="InterPro" id="IPR006058">
    <property type="entry name" value="2Fe2S_fd_BS"/>
</dbReference>
<dbReference type="PROSITE" id="PS00197">
    <property type="entry name" value="2FE2S_FER_1"/>
    <property type="match status" value="1"/>
</dbReference>
<proteinExistence type="predicted"/>
<dbReference type="SUPFAM" id="SSF54292">
    <property type="entry name" value="2Fe-2S ferredoxin-like"/>
    <property type="match status" value="1"/>
</dbReference>
<dbReference type="SUPFAM" id="SSF52343">
    <property type="entry name" value="Ferredoxin reductase-like, C-terminal NADP-linked domain"/>
    <property type="match status" value="1"/>
</dbReference>
<dbReference type="Pfam" id="PF00175">
    <property type="entry name" value="NAD_binding_1"/>
    <property type="match status" value="1"/>
</dbReference>
<dbReference type="GO" id="GO:0051537">
    <property type="term" value="F:2 iron, 2 sulfur cluster binding"/>
    <property type="evidence" value="ECO:0007669"/>
    <property type="project" value="UniProtKB-KW"/>
</dbReference>
<dbReference type="EMBL" id="FMYQ01000001">
    <property type="protein sequence ID" value="SDB84837.1"/>
    <property type="molecule type" value="Genomic_DNA"/>
</dbReference>
<dbReference type="InterPro" id="IPR017927">
    <property type="entry name" value="FAD-bd_FR_type"/>
</dbReference>
<feature type="domain" description="2Fe-2S ferredoxin-type" evidence="3">
    <location>
        <begin position="10"/>
        <end position="101"/>
    </location>
</feature>
<dbReference type="AlphaFoldDB" id="A0A1G6GS70"/>
<dbReference type="STRING" id="416944.SAMN05421548_101263"/>
<keyword evidence="6" id="KW-1185">Reference proteome</keyword>
<dbReference type="GO" id="GO:0016491">
    <property type="term" value="F:oxidoreductase activity"/>
    <property type="evidence" value="ECO:0007669"/>
    <property type="project" value="InterPro"/>
</dbReference>
<dbReference type="PANTHER" id="PTHR47354">
    <property type="entry name" value="NADH OXIDOREDUCTASE HCR"/>
    <property type="match status" value="1"/>
</dbReference>
<sequence>MSAGENAMSYRIELTTRDGQAFGFACEPGQDVLSAAQAADITLPSQCRRGSCGACHASVTEGAYTLGEHSADALPPGDPRAVLLCRTTPSADLRVAAPYDHTKVLLQPVPVRTARIAALETIADDTRRLELQLEPDDANGSAAEFEAGQFAELELPEGGVRRPFSLANTSNWEGRLEFLIRLRPQGEFSAYLRERAQPGDVLTVHGPQGGFGLIADSLRPRWFVAGGTGLAPVLSMLRRMGEFQEMNEARLFYGVNRESEFFMLDELADLRAALPQLRVELCVREAADGWPGSHSTPVDALAAALAAGGAAPDIYVCGPPAMVSAAQAAAARAGVPSAQFVSERFAA</sequence>
<organism evidence="5 6">
    <name type="scientific">Paraburkholderia lycopersici</name>
    <dbReference type="NCBI Taxonomy" id="416944"/>
    <lineage>
        <taxon>Bacteria</taxon>
        <taxon>Pseudomonadati</taxon>
        <taxon>Pseudomonadota</taxon>
        <taxon>Betaproteobacteria</taxon>
        <taxon>Burkholderiales</taxon>
        <taxon>Burkholderiaceae</taxon>
        <taxon>Paraburkholderia</taxon>
    </lineage>
</organism>
<dbReference type="SUPFAM" id="SSF63380">
    <property type="entry name" value="Riboflavin synthase domain-like"/>
    <property type="match status" value="1"/>
</dbReference>
<gene>
    <name evidence="5" type="ORF">SAMN05421548_101263</name>
</gene>
<reference evidence="6" key="1">
    <citation type="submission" date="2016-09" db="EMBL/GenBank/DDBJ databases">
        <authorList>
            <person name="Varghese N."/>
            <person name="Submissions S."/>
        </authorList>
    </citation>
    <scope>NUCLEOTIDE SEQUENCE [LARGE SCALE GENOMIC DNA]</scope>
    <source>
        <strain evidence="6">TNe-862</strain>
    </source>
</reference>
<evidence type="ECO:0000313" key="6">
    <source>
        <dbReference type="Proteomes" id="UP000198908"/>
    </source>
</evidence>
<dbReference type="PROSITE" id="PS51384">
    <property type="entry name" value="FAD_FR"/>
    <property type="match status" value="1"/>
</dbReference>
<dbReference type="PROSITE" id="PS51085">
    <property type="entry name" value="2FE2S_FER_2"/>
    <property type="match status" value="1"/>
</dbReference>
<dbReference type="InterPro" id="IPR039261">
    <property type="entry name" value="FNR_nucleotide-bd"/>
</dbReference>
<keyword evidence="2" id="KW-0408">Iron</keyword>
<feature type="domain" description="FAD-binding FR-type" evidence="4">
    <location>
        <begin position="106"/>
        <end position="214"/>
    </location>
</feature>